<protein>
    <submittedName>
        <fullName evidence="1">Uncharacterized protein</fullName>
    </submittedName>
</protein>
<evidence type="ECO:0000313" key="2">
    <source>
        <dbReference type="Proteomes" id="UP000800038"/>
    </source>
</evidence>
<sequence>MGVWGYGLFQSDHDFDMLSDLGHEAGLTKLEEDAQATSKAEGKSDEDYLDSGILVEMIAKEAKVLSYPSGSKESQLEQWLCDPCYVYVLLDACAITPGLQRRLPRPDALQQMEKALFGPNGYSNGKPYDFESKALLETANSRTAKESKSSGLGWRSLNRMSAGGFCNTGMTGSTTSVFVKELREQINKPGVCGSCGAEQGHEGNALLVCSKCKDRK</sequence>
<dbReference type="EMBL" id="ML976003">
    <property type="protein sequence ID" value="KAF1946455.1"/>
    <property type="molecule type" value="Genomic_DNA"/>
</dbReference>
<gene>
    <name evidence="1" type="ORF">EJ02DRAFT_441075</name>
</gene>
<reference evidence="1" key="1">
    <citation type="journal article" date="2020" name="Stud. Mycol.">
        <title>101 Dothideomycetes genomes: a test case for predicting lifestyles and emergence of pathogens.</title>
        <authorList>
            <person name="Haridas S."/>
            <person name="Albert R."/>
            <person name="Binder M."/>
            <person name="Bloem J."/>
            <person name="Labutti K."/>
            <person name="Salamov A."/>
            <person name="Andreopoulos B."/>
            <person name="Baker S."/>
            <person name="Barry K."/>
            <person name="Bills G."/>
            <person name="Bluhm B."/>
            <person name="Cannon C."/>
            <person name="Castanera R."/>
            <person name="Culley D."/>
            <person name="Daum C."/>
            <person name="Ezra D."/>
            <person name="Gonzalez J."/>
            <person name="Henrissat B."/>
            <person name="Kuo A."/>
            <person name="Liang C."/>
            <person name="Lipzen A."/>
            <person name="Lutzoni F."/>
            <person name="Magnuson J."/>
            <person name="Mondo S."/>
            <person name="Nolan M."/>
            <person name="Ohm R."/>
            <person name="Pangilinan J."/>
            <person name="Park H.-J."/>
            <person name="Ramirez L."/>
            <person name="Alfaro M."/>
            <person name="Sun H."/>
            <person name="Tritt A."/>
            <person name="Yoshinaga Y."/>
            <person name="Zwiers L.-H."/>
            <person name="Turgeon B."/>
            <person name="Goodwin S."/>
            <person name="Spatafora J."/>
            <person name="Crous P."/>
            <person name="Grigoriev I."/>
        </authorList>
    </citation>
    <scope>NUCLEOTIDE SEQUENCE</scope>
    <source>
        <strain evidence="1">CBS 161.51</strain>
    </source>
</reference>
<keyword evidence="2" id="KW-1185">Reference proteome</keyword>
<organism evidence="1 2">
    <name type="scientific">Clathrospora elynae</name>
    <dbReference type="NCBI Taxonomy" id="706981"/>
    <lineage>
        <taxon>Eukaryota</taxon>
        <taxon>Fungi</taxon>
        <taxon>Dikarya</taxon>
        <taxon>Ascomycota</taxon>
        <taxon>Pezizomycotina</taxon>
        <taxon>Dothideomycetes</taxon>
        <taxon>Pleosporomycetidae</taxon>
        <taxon>Pleosporales</taxon>
        <taxon>Diademaceae</taxon>
        <taxon>Clathrospora</taxon>
    </lineage>
</organism>
<dbReference type="Proteomes" id="UP000800038">
    <property type="component" value="Unassembled WGS sequence"/>
</dbReference>
<name>A0A6A5T0E7_9PLEO</name>
<evidence type="ECO:0000313" key="1">
    <source>
        <dbReference type="EMBL" id="KAF1946455.1"/>
    </source>
</evidence>
<accession>A0A6A5T0E7</accession>
<dbReference type="OrthoDB" id="341421at2759"/>
<dbReference type="AlphaFoldDB" id="A0A6A5T0E7"/>
<proteinExistence type="predicted"/>